<protein>
    <submittedName>
        <fullName evidence="5">Hydroxymethylglutaryl-CoA lyase</fullName>
    </submittedName>
</protein>
<dbReference type="PANTHER" id="PTHR42738:SF7">
    <property type="entry name" value="HYDROXYMETHYLGLUTARYL-COA LYASE"/>
    <property type="match status" value="1"/>
</dbReference>
<dbReference type="InterPro" id="IPR043594">
    <property type="entry name" value="HMGL"/>
</dbReference>
<evidence type="ECO:0000256" key="3">
    <source>
        <dbReference type="ARBA" id="ARBA00023239"/>
    </source>
</evidence>
<accession>A0ABQ1JE22</accession>
<dbReference type="InterPro" id="IPR000891">
    <property type="entry name" value="PYR_CT"/>
</dbReference>
<evidence type="ECO:0000256" key="2">
    <source>
        <dbReference type="ARBA" id="ARBA00022723"/>
    </source>
</evidence>
<evidence type="ECO:0000256" key="1">
    <source>
        <dbReference type="ARBA" id="ARBA00009405"/>
    </source>
</evidence>
<dbReference type="RefSeq" id="WP_084393420.1">
    <property type="nucleotide sequence ID" value="NZ_BMKF01000001.1"/>
</dbReference>
<dbReference type="InterPro" id="IPR013785">
    <property type="entry name" value="Aldolase_TIM"/>
</dbReference>
<keyword evidence="2" id="KW-0479">Metal-binding</keyword>
<dbReference type="PROSITE" id="PS50991">
    <property type="entry name" value="PYR_CT"/>
    <property type="match status" value="1"/>
</dbReference>
<reference evidence="6" key="1">
    <citation type="journal article" date="2019" name="Int. J. Syst. Evol. Microbiol.">
        <title>The Global Catalogue of Microorganisms (GCM) 10K type strain sequencing project: providing services to taxonomists for standard genome sequencing and annotation.</title>
        <authorList>
            <consortium name="The Broad Institute Genomics Platform"/>
            <consortium name="The Broad Institute Genome Sequencing Center for Infectious Disease"/>
            <person name="Wu L."/>
            <person name="Ma J."/>
        </authorList>
    </citation>
    <scope>NUCLEOTIDE SEQUENCE [LARGE SCALE GENOMIC DNA]</scope>
    <source>
        <strain evidence="6">CGMCC 1.15928</strain>
    </source>
</reference>
<dbReference type="SUPFAM" id="SSF51569">
    <property type="entry name" value="Aldolase"/>
    <property type="match status" value="1"/>
</dbReference>
<feature type="domain" description="Pyruvate carboxyltransferase" evidence="4">
    <location>
        <begin position="8"/>
        <end position="278"/>
    </location>
</feature>
<dbReference type="Proteomes" id="UP000628854">
    <property type="component" value="Unassembled WGS sequence"/>
</dbReference>
<dbReference type="CDD" id="cd07938">
    <property type="entry name" value="DRE_TIM_HMGL"/>
    <property type="match status" value="1"/>
</dbReference>
<evidence type="ECO:0000313" key="5">
    <source>
        <dbReference type="EMBL" id="GGB64828.1"/>
    </source>
</evidence>
<dbReference type="Pfam" id="PF00682">
    <property type="entry name" value="HMGL-like"/>
    <property type="match status" value="1"/>
</dbReference>
<dbReference type="Gene3D" id="3.20.20.70">
    <property type="entry name" value="Aldolase class I"/>
    <property type="match status" value="1"/>
</dbReference>
<dbReference type="GO" id="GO:0016829">
    <property type="term" value="F:lyase activity"/>
    <property type="evidence" value="ECO:0007669"/>
    <property type="project" value="UniProtKB-KW"/>
</dbReference>
<keyword evidence="3 5" id="KW-0456">Lyase</keyword>
<keyword evidence="6" id="KW-1185">Reference proteome</keyword>
<gene>
    <name evidence="5" type="ORF">GCM10011503_12070</name>
</gene>
<name>A0ABQ1JE22_9PROT</name>
<sequence length="317" mass="33072">MTGQADAVEIVDVSARDGLQNEAVILPTDAKIQLISKAIEAGAKRLEVASFVNPKAVPAMADAENVMAALHDAGLPAKASFAGLVLNQRGMDRALSAGVDEINFVILASETFNRRNQGASIIETCAQFRDAAKTARIENIPMTLTVGAAFGCPFEGEVNAGQVIELARMGADAGVSEIAIADTIGVGDPVSVEQLTLALREAVPAVPLRFHFHDTRNTGLANAYSAWRNGVASFDASLGGIGGCPFANGATGNVASEALTYMFSRMGVETGMDLNMQRQTARWLESALGHALSSAVMRAGGFPASDQHAEENACLVP</sequence>
<evidence type="ECO:0000313" key="6">
    <source>
        <dbReference type="Proteomes" id="UP000628854"/>
    </source>
</evidence>
<proteinExistence type="inferred from homology"/>
<dbReference type="NCBIfam" id="NF004283">
    <property type="entry name" value="PRK05692.1"/>
    <property type="match status" value="1"/>
</dbReference>
<comment type="caution">
    <text evidence="5">The sequence shown here is derived from an EMBL/GenBank/DDBJ whole genome shotgun (WGS) entry which is preliminary data.</text>
</comment>
<comment type="similarity">
    <text evidence="1">Belongs to the HMG-CoA lyase family.</text>
</comment>
<evidence type="ECO:0000259" key="4">
    <source>
        <dbReference type="PROSITE" id="PS50991"/>
    </source>
</evidence>
<dbReference type="EMBL" id="BMKF01000001">
    <property type="protein sequence ID" value="GGB64828.1"/>
    <property type="molecule type" value="Genomic_DNA"/>
</dbReference>
<dbReference type="PANTHER" id="PTHR42738">
    <property type="entry name" value="HYDROXYMETHYLGLUTARYL-COA LYASE"/>
    <property type="match status" value="1"/>
</dbReference>
<organism evidence="5 6">
    <name type="scientific">Henriciella pelagia</name>
    <dbReference type="NCBI Taxonomy" id="1977912"/>
    <lineage>
        <taxon>Bacteria</taxon>
        <taxon>Pseudomonadati</taxon>
        <taxon>Pseudomonadota</taxon>
        <taxon>Alphaproteobacteria</taxon>
        <taxon>Hyphomonadales</taxon>
        <taxon>Hyphomonadaceae</taxon>
        <taxon>Henriciella</taxon>
    </lineage>
</organism>